<evidence type="ECO:0000256" key="1">
    <source>
        <dbReference type="SAM" id="MobiDB-lite"/>
    </source>
</evidence>
<proteinExistence type="predicted"/>
<keyword evidence="3" id="KW-1185">Reference proteome</keyword>
<evidence type="ECO:0000313" key="2">
    <source>
        <dbReference type="EMBL" id="KAK3779107.1"/>
    </source>
</evidence>
<evidence type="ECO:0000313" key="3">
    <source>
        <dbReference type="Proteomes" id="UP001283361"/>
    </source>
</evidence>
<name>A0AAE1A1A8_9GAST</name>
<comment type="caution">
    <text evidence="2">The sequence shown here is derived from an EMBL/GenBank/DDBJ whole genome shotgun (WGS) entry which is preliminary data.</text>
</comment>
<organism evidence="2 3">
    <name type="scientific">Elysia crispata</name>
    <name type="common">lettuce slug</name>
    <dbReference type="NCBI Taxonomy" id="231223"/>
    <lineage>
        <taxon>Eukaryota</taxon>
        <taxon>Metazoa</taxon>
        <taxon>Spiralia</taxon>
        <taxon>Lophotrochozoa</taxon>
        <taxon>Mollusca</taxon>
        <taxon>Gastropoda</taxon>
        <taxon>Heterobranchia</taxon>
        <taxon>Euthyneura</taxon>
        <taxon>Panpulmonata</taxon>
        <taxon>Sacoglossa</taxon>
        <taxon>Placobranchoidea</taxon>
        <taxon>Plakobranchidae</taxon>
        <taxon>Elysia</taxon>
    </lineage>
</organism>
<protein>
    <submittedName>
        <fullName evidence="2">Uncharacterized protein</fullName>
    </submittedName>
</protein>
<gene>
    <name evidence="2" type="ORF">RRG08_011132</name>
</gene>
<feature type="region of interest" description="Disordered" evidence="1">
    <location>
        <begin position="22"/>
        <end position="66"/>
    </location>
</feature>
<accession>A0AAE1A1A8</accession>
<dbReference type="Proteomes" id="UP001283361">
    <property type="component" value="Unassembled WGS sequence"/>
</dbReference>
<sequence>MFDTEKVCLDLDHKAYVWDLETQDTANTSRSMGSGNPTANTSRRMGSGNPTANTSRRMVSGNPRYS</sequence>
<reference evidence="2" key="1">
    <citation type="journal article" date="2023" name="G3 (Bethesda)">
        <title>A reference genome for the long-term kleptoplast-retaining sea slug Elysia crispata morphotype clarki.</title>
        <authorList>
            <person name="Eastman K.E."/>
            <person name="Pendleton A.L."/>
            <person name="Shaikh M.A."/>
            <person name="Suttiyut T."/>
            <person name="Ogas R."/>
            <person name="Tomko P."/>
            <person name="Gavelis G."/>
            <person name="Widhalm J.R."/>
            <person name="Wisecaver J.H."/>
        </authorList>
    </citation>
    <scope>NUCLEOTIDE SEQUENCE</scope>
    <source>
        <strain evidence="2">ECLA1</strain>
    </source>
</reference>
<dbReference type="AlphaFoldDB" id="A0AAE1A1A8"/>
<feature type="compositionally biased region" description="Polar residues" evidence="1">
    <location>
        <begin position="23"/>
        <end position="66"/>
    </location>
</feature>
<dbReference type="EMBL" id="JAWDGP010002879">
    <property type="protein sequence ID" value="KAK3779107.1"/>
    <property type="molecule type" value="Genomic_DNA"/>
</dbReference>